<organism evidence="1 2">
    <name type="scientific">Dendroctonus ponderosae</name>
    <name type="common">Mountain pine beetle</name>
    <dbReference type="NCBI Taxonomy" id="77166"/>
    <lineage>
        <taxon>Eukaryota</taxon>
        <taxon>Metazoa</taxon>
        <taxon>Ecdysozoa</taxon>
        <taxon>Arthropoda</taxon>
        <taxon>Hexapoda</taxon>
        <taxon>Insecta</taxon>
        <taxon>Pterygota</taxon>
        <taxon>Neoptera</taxon>
        <taxon>Endopterygota</taxon>
        <taxon>Coleoptera</taxon>
        <taxon>Polyphaga</taxon>
        <taxon>Cucujiformia</taxon>
        <taxon>Curculionidae</taxon>
        <taxon>Scolytinae</taxon>
        <taxon>Dendroctonus</taxon>
    </lineage>
</organism>
<evidence type="ECO:0000313" key="2">
    <source>
        <dbReference type="Proteomes" id="UP000019118"/>
    </source>
</evidence>
<dbReference type="PANTHER" id="PTHR33053">
    <property type="entry name" value="PROTEIN, PUTATIVE-RELATED"/>
    <property type="match status" value="1"/>
</dbReference>
<protein>
    <submittedName>
        <fullName evidence="1">Uncharacterized protein</fullName>
    </submittedName>
</protein>
<sequence length="105" mass="11709">MSLPNDSRLLETPRKIELKHIEPGKYFHIGIKHGLDVLLSHALHNESLLKNNKVEVLVNVDGLPISDSSSSQLYPILLALFPHNGCITLVGLYHGYEKPKAANEF</sequence>
<accession>A0AAR5QHJ7</accession>
<reference evidence="2" key="1">
    <citation type="journal article" date="2013" name="Genome Biol.">
        <title>Draft genome of the mountain pine beetle, Dendroctonus ponderosae Hopkins, a major forest pest.</title>
        <authorList>
            <person name="Keeling C.I."/>
            <person name="Yuen M.M."/>
            <person name="Liao N.Y."/>
            <person name="Docking T.R."/>
            <person name="Chan S.K."/>
            <person name="Taylor G.A."/>
            <person name="Palmquist D.L."/>
            <person name="Jackman S.D."/>
            <person name="Nguyen A."/>
            <person name="Li M."/>
            <person name="Henderson H."/>
            <person name="Janes J.K."/>
            <person name="Zhao Y."/>
            <person name="Pandoh P."/>
            <person name="Moore R."/>
            <person name="Sperling F.A."/>
            <person name="Huber D.P."/>
            <person name="Birol I."/>
            <person name="Jones S.J."/>
            <person name="Bohlmann J."/>
        </authorList>
    </citation>
    <scope>NUCLEOTIDE SEQUENCE</scope>
</reference>
<dbReference type="AlphaFoldDB" id="A0AAR5QHJ7"/>
<reference evidence="1" key="2">
    <citation type="submission" date="2024-08" db="UniProtKB">
        <authorList>
            <consortium name="EnsemblMetazoa"/>
        </authorList>
    </citation>
    <scope>IDENTIFICATION</scope>
</reference>
<dbReference type="PANTHER" id="PTHR33053:SF9">
    <property type="entry name" value="AGAP000105-PA"/>
    <property type="match status" value="1"/>
</dbReference>
<name>A0AAR5QHJ7_DENPD</name>
<evidence type="ECO:0000313" key="1">
    <source>
        <dbReference type="EnsemblMetazoa" id="XP_019772695.1"/>
    </source>
</evidence>
<dbReference type="Proteomes" id="UP000019118">
    <property type="component" value="Unassembled WGS sequence"/>
</dbReference>
<dbReference type="EnsemblMetazoa" id="XM_019917136.1">
    <property type="protein sequence ID" value="XP_019772695.1"/>
    <property type="gene ID" value="LOC109546240"/>
</dbReference>
<proteinExistence type="predicted"/>
<keyword evidence="2" id="KW-1185">Reference proteome</keyword>